<gene>
    <name evidence="1" type="ORF">CAY53_02105</name>
</gene>
<protein>
    <submittedName>
        <fullName evidence="1">Uncharacterized protein</fullName>
    </submittedName>
</protein>
<accession>A0A2L1GL93</accession>
<name>A0A2L1GL93_9BACT</name>
<evidence type="ECO:0000313" key="1">
    <source>
        <dbReference type="EMBL" id="AVD70418.1"/>
    </source>
</evidence>
<keyword evidence="2" id="KW-1185">Reference proteome</keyword>
<dbReference type="EMBL" id="CP021255">
    <property type="protein sequence ID" value="AVD70418.1"/>
    <property type="molecule type" value="Genomic_DNA"/>
</dbReference>
<dbReference type="Proteomes" id="UP000239867">
    <property type="component" value="Chromosome"/>
</dbReference>
<dbReference type="KEGG" id="deo:CAY53_02105"/>
<dbReference type="AlphaFoldDB" id="A0A2L1GL93"/>
<evidence type="ECO:0000313" key="2">
    <source>
        <dbReference type="Proteomes" id="UP000239867"/>
    </source>
</evidence>
<organism evidence="1 2">
    <name type="scientific">Desulfobulbus oralis</name>
    <dbReference type="NCBI Taxonomy" id="1986146"/>
    <lineage>
        <taxon>Bacteria</taxon>
        <taxon>Pseudomonadati</taxon>
        <taxon>Thermodesulfobacteriota</taxon>
        <taxon>Desulfobulbia</taxon>
        <taxon>Desulfobulbales</taxon>
        <taxon>Desulfobulbaceae</taxon>
        <taxon>Desulfobulbus</taxon>
    </lineage>
</organism>
<proteinExistence type="predicted"/>
<reference evidence="1 2" key="1">
    <citation type="journal article" date="2018" name="MBio">
        <title>Insights into the evolution of host association through the isolation and characterization of a novel human periodontal pathobiont, Desulfobulbus oralis.</title>
        <authorList>
            <person name="Cross K.L."/>
            <person name="Chirania P."/>
            <person name="Xiong W."/>
            <person name="Beall C.J."/>
            <person name="Elkins J.G."/>
            <person name="Giannone R.J."/>
            <person name="Griffen A.L."/>
            <person name="Guss A.M."/>
            <person name="Hettich R.L."/>
            <person name="Joshi S.S."/>
            <person name="Mokrzan E.M."/>
            <person name="Martin R.K."/>
            <person name="Zhulin I.B."/>
            <person name="Leys E.J."/>
            <person name="Podar M."/>
        </authorList>
    </citation>
    <scope>NUCLEOTIDE SEQUENCE [LARGE SCALE GENOMIC DNA]</scope>
    <source>
        <strain evidence="1 2">ORNL</strain>
    </source>
</reference>
<sequence length="100" mass="11220">MALASDEYMEFIFRNGRNLVHIVRPDTQCKVLFVAFRIKRQSQRISEARNGLQCAYAALSSIGSIGKKSQIRLLAVTFKRQNLACIANFSDLLNNPGDTV</sequence>